<comment type="subcellular location">
    <subcellularLocation>
        <location evidence="1">Cell inner membrane</location>
        <topology evidence="1">Multi-pass membrane protein</topology>
    </subcellularLocation>
    <subcellularLocation>
        <location evidence="12">Cell membrane</location>
        <topology evidence="12">Multi-pass membrane protein</topology>
    </subcellularLocation>
</comment>
<evidence type="ECO:0000313" key="14">
    <source>
        <dbReference type="EMBL" id="SFB13177.1"/>
    </source>
</evidence>
<reference evidence="14 15" key="1">
    <citation type="submission" date="2016-10" db="EMBL/GenBank/DDBJ databases">
        <authorList>
            <person name="de Groot N.N."/>
        </authorList>
    </citation>
    <scope>NUCLEOTIDE SEQUENCE [LARGE SCALE GENOMIC DNA]</scope>
    <source>
        <strain evidence="14 15">DSM 29316</strain>
    </source>
</reference>
<dbReference type="GO" id="GO:0055085">
    <property type="term" value="P:transmembrane transport"/>
    <property type="evidence" value="ECO:0007669"/>
    <property type="project" value="InterPro"/>
</dbReference>
<dbReference type="AlphaFoldDB" id="A0A1I0YJV7"/>
<feature type="transmembrane region" description="Helical" evidence="12">
    <location>
        <begin position="39"/>
        <end position="61"/>
    </location>
</feature>
<evidence type="ECO:0000256" key="4">
    <source>
        <dbReference type="ARBA" id="ARBA00022519"/>
    </source>
</evidence>
<organism evidence="14 15">
    <name type="scientific">Poseidonocella pacifica</name>
    <dbReference type="NCBI Taxonomy" id="871651"/>
    <lineage>
        <taxon>Bacteria</taxon>
        <taxon>Pseudomonadati</taxon>
        <taxon>Pseudomonadota</taxon>
        <taxon>Alphaproteobacteria</taxon>
        <taxon>Rhodobacterales</taxon>
        <taxon>Roseobacteraceae</taxon>
        <taxon>Poseidonocella</taxon>
    </lineage>
</organism>
<dbReference type="InterPro" id="IPR035906">
    <property type="entry name" value="MetI-like_sf"/>
</dbReference>
<evidence type="ECO:0000256" key="3">
    <source>
        <dbReference type="ARBA" id="ARBA00022475"/>
    </source>
</evidence>
<dbReference type="SUPFAM" id="SSF161098">
    <property type="entry name" value="MetI-like"/>
    <property type="match status" value="1"/>
</dbReference>
<dbReference type="GO" id="GO:0015031">
    <property type="term" value="P:protein transport"/>
    <property type="evidence" value="ECO:0007669"/>
    <property type="project" value="UniProtKB-KW"/>
</dbReference>
<evidence type="ECO:0000256" key="7">
    <source>
        <dbReference type="ARBA" id="ARBA00022927"/>
    </source>
</evidence>
<evidence type="ECO:0000256" key="2">
    <source>
        <dbReference type="ARBA" id="ARBA00022448"/>
    </source>
</evidence>
<dbReference type="CDD" id="cd06261">
    <property type="entry name" value="TM_PBP2"/>
    <property type="match status" value="1"/>
</dbReference>
<dbReference type="GO" id="GO:0005886">
    <property type="term" value="C:plasma membrane"/>
    <property type="evidence" value="ECO:0007669"/>
    <property type="project" value="UniProtKB-SubCell"/>
</dbReference>
<keyword evidence="5 12" id="KW-0812">Transmembrane</keyword>
<keyword evidence="7" id="KW-0653">Protein transport</keyword>
<evidence type="ECO:0000256" key="6">
    <source>
        <dbReference type="ARBA" id="ARBA00022856"/>
    </source>
</evidence>
<keyword evidence="4" id="KW-0997">Cell inner membrane</keyword>
<feature type="transmembrane region" description="Helical" evidence="12">
    <location>
        <begin position="224"/>
        <end position="251"/>
    </location>
</feature>
<evidence type="ECO:0000256" key="9">
    <source>
        <dbReference type="ARBA" id="ARBA00023136"/>
    </source>
</evidence>
<evidence type="ECO:0000256" key="8">
    <source>
        <dbReference type="ARBA" id="ARBA00022989"/>
    </source>
</evidence>
<evidence type="ECO:0000256" key="5">
    <source>
        <dbReference type="ARBA" id="ARBA00022692"/>
    </source>
</evidence>
<dbReference type="InterPro" id="IPR050366">
    <property type="entry name" value="BP-dependent_transpt_permease"/>
</dbReference>
<evidence type="ECO:0000259" key="13">
    <source>
        <dbReference type="PROSITE" id="PS50928"/>
    </source>
</evidence>
<keyword evidence="2 12" id="KW-0813">Transport</keyword>
<protein>
    <recommendedName>
        <fullName evidence="11">Oligopeptide transport system permease protein OppC</fullName>
    </recommendedName>
</protein>
<evidence type="ECO:0000256" key="12">
    <source>
        <dbReference type="RuleBase" id="RU363032"/>
    </source>
</evidence>
<sequence>MFGRSQKRIALAEEVNAVAAVRGRSLWRDARERFVRNKAAMGCVIVLGLVVLFCAIGPFFAQWNNEDIDWTAMGDVRGLGMPSLESGHYFGVDELGRDLYSRVIQATTTSLLVGLIGAAMALIVGTLYGVVSGYLGGKVDTIMMRIVDILLAIPLTLVIILILVIAGRSFLMLFIALGAVSWLSMARIVRGQTLSLKTREYIEAARAAGVGEFTIMYRHILPNLAGVVIVYASLLVPEMILAESFISFLGLGISEPNTSLGSLIAEGAGTMAYGTIWQLLVPLFFYVTIIITMFFIGDGLRDALDPKDR</sequence>
<feature type="transmembrane region" description="Helical" evidence="12">
    <location>
        <begin position="171"/>
        <end position="189"/>
    </location>
</feature>
<name>A0A1I0YJV7_9RHOB</name>
<dbReference type="InterPro" id="IPR025966">
    <property type="entry name" value="OppC_N"/>
</dbReference>
<dbReference type="PANTHER" id="PTHR43386:SF2">
    <property type="entry name" value="OLIGOPEPTIDE TRANSPORT SYSTEM PERMEASE PROTEIN OPPC"/>
    <property type="match status" value="1"/>
</dbReference>
<dbReference type="InterPro" id="IPR000515">
    <property type="entry name" value="MetI-like"/>
</dbReference>
<dbReference type="STRING" id="871651.SAMN05421688_3144"/>
<keyword evidence="8 12" id="KW-1133">Transmembrane helix</keyword>
<feature type="domain" description="ABC transmembrane type-1" evidence="13">
    <location>
        <begin position="107"/>
        <end position="297"/>
    </location>
</feature>
<keyword evidence="15" id="KW-1185">Reference proteome</keyword>
<evidence type="ECO:0000256" key="10">
    <source>
        <dbReference type="ARBA" id="ARBA00024202"/>
    </source>
</evidence>
<dbReference type="Pfam" id="PF00528">
    <property type="entry name" value="BPD_transp_1"/>
    <property type="match status" value="1"/>
</dbReference>
<feature type="transmembrane region" description="Helical" evidence="12">
    <location>
        <begin position="271"/>
        <end position="297"/>
    </location>
</feature>
<dbReference type="OrthoDB" id="9766870at2"/>
<accession>A0A1I0YJV7</accession>
<keyword evidence="9 12" id="KW-0472">Membrane</keyword>
<keyword evidence="6" id="KW-0571">Peptide transport</keyword>
<evidence type="ECO:0000256" key="11">
    <source>
        <dbReference type="ARBA" id="ARBA00072251"/>
    </source>
</evidence>
<dbReference type="RefSeq" id="WP_092066569.1">
    <property type="nucleotide sequence ID" value="NZ_FOJU01000005.1"/>
</dbReference>
<dbReference type="Gene3D" id="1.10.3720.10">
    <property type="entry name" value="MetI-like"/>
    <property type="match status" value="1"/>
</dbReference>
<feature type="transmembrane region" description="Helical" evidence="12">
    <location>
        <begin position="146"/>
        <end position="165"/>
    </location>
</feature>
<evidence type="ECO:0000313" key="15">
    <source>
        <dbReference type="Proteomes" id="UP000198796"/>
    </source>
</evidence>
<evidence type="ECO:0000256" key="1">
    <source>
        <dbReference type="ARBA" id="ARBA00004429"/>
    </source>
</evidence>
<proteinExistence type="inferred from homology"/>
<dbReference type="EMBL" id="FOJU01000005">
    <property type="protein sequence ID" value="SFB13177.1"/>
    <property type="molecule type" value="Genomic_DNA"/>
</dbReference>
<comment type="similarity">
    <text evidence="10">Belongs to the binding-protein-dependent transport system permease family. OppBC subfamily.</text>
</comment>
<feature type="transmembrane region" description="Helical" evidence="12">
    <location>
        <begin position="111"/>
        <end position="134"/>
    </location>
</feature>
<dbReference type="Pfam" id="PF12911">
    <property type="entry name" value="OppC_N"/>
    <property type="match status" value="1"/>
</dbReference>
<dbReference type="GO" id="GO:0015833">
    <property type="term" value="P:peptide transport"/>
    <property type="evidence" value="ECO:0007669"/>
    <property type="project" value="UniProtKB-KW"/>
</dbReference>
<dbReference type="PANTHER" id="PTHR43386">
    <property type="entry name" value="OLIGOPEPTIDE TRANSPORT SYSTEM PERMEASE PROTEIN APPC"/>
    <property type="match status" value="1"/>
</dbReference>
<dbReference type="Proteomes" id="UP000198796">
    <property type="component" value="Unassembled WGS sequence"/>
</dbReference>
<keyword evidence="3" id="KW-1003">Cell membrane</keyword>
<dbReference type="PROSITE" id="PS50928">
    <property type="entry name" value="ABC_TM1"/>
    <property type="match status" value="1"/>
</dbReference>
<gene>
    <name evidence="14" type="ORF">SAMN05421688_3144</name>
</gene>